<dbReference type="AlphaFoldDB" id="A0A7G8PXR3"/>
<accession>A0A7G8PXR3</accession>
<name>A0A7G8PXR3_9FLAO</name>
<evidence type="ECO:0000313" key="2">
    <source>
        <dbReference type="Proteomes" id="UP000515514"/>
    </source>
</evidence>
<protein>
    <submittedName>
        <fullName evidence="1">Uncharacterized protein</fullName>
    </submittedName>
</protein>
<sequence>MRDIFLDTNFPGWVILPQSYLLFNYSQIRTNPYVIWVLSFSNNYGTTTGI</sequence>
<organism evidence="1 2">
    <name type="scientific">Constantimarinum furrinae</name>
    <dbReference type="NCBI Taxonomy" id="2562285"/>
    <lineage>
        <taxon>Bacteria</taxon>
        <taxon>Pseudomonadati</taxon>
        <taxon>Bacteroidota</taxon>
        <taxon>Flavobacteriia</taxon>
        <taxon>Flavobacteriales</taxon>
        <taxon>Flavobacteriaceae</taxon>
        <taxon>Altibacter/Constantimarinum group</taxon>
        <taxon>Constantimarinum</taxon>
    </lineage>
</organism>
<reference evidence="1 2" key="1">
    <citation type="submission" date="2020-04" db="EMBL/GenBank/DDBJ databases">
        <title>Genome sequence of Altibacter aquimarinus strain ALE3EI.</title>
        <authorList>
            <person name="Oh H.-M."/>
            <person name="Jang D."/>
        </authorList>
    </citation>
    <scope>NUCLEOTIDE SEQUENCE [LARGE SCALE GENOMIC DNA]</scope>
    <source>
        <strain evidence="1 2">ALE3EI</strain>
    </source>
</reference>
<proteinExistence type="predicted"/>
<keyword evidence="2" id="KW-1185">Reference proteome</keyword>
<gene>
    <name evidence="1" type="ORF">ALE3EI_2600</name>
</gene>
<dbReference type="KEGG" id="alti:ALE3EI_2600"/>
<dbReference type="Proteomes" id="UP000515514">
    <property type="component" value="Chromosome"/>
</dbReference>
<dbReference type="EMBL" id="CP052909">
    <property type="protein sequence ID" value="QNJ99129.1"/>
    <property type="molecule type" value="Genomic_DNA"/>
</dbReference>
<evidence type="ECO:0000313" key="1">
    <source>
        <dbReference type="EMBL" id="QNJ99129.1"/>
    </source>
</evidence>